<feature type="compositionally biased region" description="Basic and acidic residues" evidence="8">
    <location>
        <begin position="86"/>
        <end position="98"/>
    </location>
</feature>
<dbReference type="PANTHER" id="PTHR45793:SF5">
    <property type="entry name" value="HOMEOTIC PROTEIN OCELLILESS"/>
    <property type="match status" value="1"/>
</dbReference>
<keyword evidence="3 6" id="KW-0238">DNA-binding</keyword>
<evidence type="ECO:0000256" key="1">
    <source>
        <dbReference type="ARBA" id="ARBA00004123"/>
    </source>
</evidence>
<evidence type="ECO:0000256" key="8">
    <source>
        <dbReference type="SAM" id="MobiDB-lite"/>
    </source>
</evidence>
<dbReference type="Pfam" id="PF00046">
    <property type="entry name" value="Homeodomain"/>
    <property type="match status" value="1"/>
</dbReference>
<comment type="subcellular location">
    <subcellularLocation>
        <location evidence="1 6 7">Nucleus</location>
    </subcellularLocation>
</comment>
<dbReference type="EMBL" id="JBJQND010000006">
    <property type="protein sequence ID" value="KAL3873556.1"/>
    <property type="molecule type" value="Genomic_DNA"/>
</dbReference>
<evidence type="ECO:0000313" key="10">
    <source>
        <dbReference type="EMBL" id="KAL3873556.1"/>
    </source>
</evidence>
<dbReference type="InterPro" id="IPR001356">
    <property type="entry name" value="HD"/>
</dbReference>
<feature type="region of interest" description="Disordered" evidence="8">
    <location>
        <begin position="80"/>
        <end position="125"/>
    </location>
</feature>
<organism evidence="10 11">
    <name type="scientific">Sinanodonta woodiana</name>
    <name type="common">Chinese pond mussel</name>
    <name type="synonym">Anodonta woodiana</name>
    <dbReference type="NCBI Taxonomy" id="1069815"/>
    <lineage>
        <taxon>Eukaryota</taxon>
        <taxon>Metazoa</taxon>
        <taxon>Spiralia</taxon>
        <taxon>Lophotrochozoa</taxon>
        <taxon>Mollusca</taxon>
        <taxon>Bivalvia</taxon>
        <taxon>Autobranchia</taxon>
        <taxon>Heteroconchia</taxon>
        <taxon>Palaeoheterodonta</taxon>
        <taxon>Unionida</taxon>
        <taxon>Unionoidea</taxon>
        <taxon>Unionidae</taxon>
        <taxon>Unioninae</taxon>
        <taxon>Sinanodonta</taxon>
    </lineage>
</organism>
<dbReference type="SUPFAM" id="SSF46689">
    <property type="entry name" value="Homeodomain-like"/>
    <property type="match status" value="1"/>
</dbReference>
<feature type="region of interest" description="Disordered" evidence="8">
    <location>
        <begin position="232"/>
        <end position="259"/>
    </location>
</feature>
<dbReference type="PANTHER" id="PTHR45793">
    <property type="entry name" value="HOMEOBOX PROTEIN"/>
    <property type="match status" value="1"/>
</dbReference>
<feature type="DNA-binding region" description="Homeobox" evidence="6">
    <location>
        <begin position="24"/>
        <end position="83"/>
    </location>
</feature>
<proteinExistence type="predicted"/>
<evidence type="ECO:0000256" key="7">
    <source>
        <dbReference type="RuleBase" id="RU000682"/>
    </source>
</evidence>
<dbReference type="PROSITE" id="PS50071">
    <property type="entry name" value="HOMEOBOX_2"/>
    <property type="match status" value="1"/>
</dbReference>
<dbReference type="GO" id="GO:0005634">
    <property type="term" value="C:nucleus"/>
    <property type="evidence" value="ECO:0007669"/>
    <property type="project" value="UniProtKB-SubCell"/>
</dbReference>
<evidence type="ECO:0000256" key="6">
    <source>
        <dbReference type="PROSITE-ProRule" id="PRU00108"/>
    </source>
</evidence>
<evidence type="ECO:0000259" key="9">
    <source>
        <dbReference type="PROSITE" id="PS50071"/>
    </source>
</evidence>
<sequence length="412" mass="45889">MIDVESIHETFNPMAEYRPFTPPPPRERLSYTRYQLQLLNGIYNQVRYPNSIQKQLIAKRVGITREQVKVWFQNRRRKDVVGANKSKSDQEDDKKSEKMDDDIDGSGGDSSSVCDETSENHKDSKGDDLVSAVVMKSIIAELTRFEKNPLKLKTKKKRKSEKVKANVLRVGIKSILANGYDMVSPPNQITPSAFEKNRSLNLFTHSKESSAFESPRVGNGSAMNLHESSVGTLTSGHVRQTSLQPSNHTQGTKSIVPSGQPNLYRPNATHSDIPVLSNLPSHKLCLEARGKDVISAGPSYSNSYSLGRPFHYVSDSNQNISPLTNPNGNLALNNVFPFPFIADSPLILSSLRHAEQPFHPSAHYLHHSRKNDPYKPLVISSLSNPYFMSPSPVPAWINPNLSGHSQPNLTQL</sequence>
<keyword evidence="11" id="KW-1185">Reference proteome</keyword>
<dbReference type="Proteomes" id="UP001634394">
    <property type="component" value="Unassembled WGS sequence"/>
</dbReference>
<protein>
    <recommendedName>
        <fullName evidence="9">Homeobox domain-containing protein</fullName>
    </recommendedName>
</protein>
<evidence type="ECO:0000256" key="4">
    <source>
        <dbReference type="ARBA" id="ARBA00023155"/>
    </source>
</evidence>
<evidence type="ECO:0000256" key="2">
    <source>
        <dbReference type="ARBA" id="ARBA00022473"/>
    </source>
</evidence>
<reference evidence="10 11" key="1">
    <citation type="submission" date="2024-11" db="EMBL/GenBank/DDBJ databases">
        <title>Chromosome-level genome assembly of the freshwater bivalve Anodonta woodiana.</title>
        <authorList>
            <person name="Chen X."/>
        </authorList>
    </citation>
    <scope>NUCLEOTIDE SEQUENCE [LARGE SCALE GENOMIC DNA]</scope>
    <source>
        <strain evidence="10">MN2024</strain>
        <tissue evidence="10">Gills</tissue>
    </source>
</reference>
<keyword evidence="5 6" id="KW-0539">Nucleus</keyword>
<gene>
    <name evidence="10" type="ORF">ACJMK2_036655</name>
</gene>
<keyword evidence="4 6" id="KW-0371">Homeobox</keyword>
<evidence type="ECO:0000313" key="11">
    <source>
        <dbReference type="Proteomes" id="UP001634394"/>
    </source>
</evidence>
<accession>A0ABD3WJ50</accession>
<feature type="domain" description="Homeobox" evidence="9">
    <location>
        <begin position="22"/>
        <end position="82"/>
    </location>
</feature>
<dbReference type="Gene3D" id="1.10.10.60">
    <property type="entry name" value="Homeodomain-like"/>
    <property type="match status" value="1"/>
</dbReference>
<name>A0ABD3WJ50_SINWO</name>
<comment type="caution">
    <text evidence="10">The sequence shown here is derived from an EMBL/GenBank/DDBJ whole genome shotgun (WGS) entry which is preliminary data.</text>
</comment>
<keyword evidence="2" id="KW-0217">Developmental protein</keyword>
<dbReference type="SMART" id="SM00389">
    <property type="entry name" value="HOX"/>
    <property type="match status" value="1"/>
</dbReference>
<dbReference type="CDD" id="cd00086">
    <property type="entry name" value="homeodomain"/>
    <property type="match status" value="1"/>
</dbReference>
<evidence type="ECO:0000256" key="3">
    <source>
        <dbReference type="ARBA" id="ARBA00023125"/>
    </source>
</evidence>
<dbReference type="GO" id="GO:0003677">
    <property type="term" value="F:DNA binding"/>
    <property type="evidence" value="ECO:0007669"/>
    <property type="project" value="UniProtKB-UniRule"/>
</dbReference>
<dbReference type="AlphaFoldDB" id="A0ABD3WJ50"/>
<evidence type="ECO:0000256" key="5">
    <source>
        <dbReference type="ARBA" id="ARBA00023242"/>
    </source>
</evidence>
<dbReference type="InterPro" id="IPR009057">
    <property type="entry name" value="Homeodomain-like_sf"/>
</dbReference>